<dbReference type="EMBL" id="JAFBCY010000001">
    <property type="protein sequence ID" value="MBM7850467.1"/>
    <property type="molecule type" value="Genomic_DNA"/>
</dbReference>
<dbReference type="RefSeq" id="WP_204948888.1">
    <property type="nucleotide sequence ID" value="NZ_BSFF01000002.1"/>
</dbReference>
<evidence type="ECO:0000259" key="3">
    <source>
        <dbReference type="Pfam" id="PF14317"/>
    </source>
</evidence>
<reference evidence="4" key="3">
    <citation type="submission" date="2023-01" db="EMBL/GenBank/DDBJ databases">
        <authorList>
            <person name="Sun Q."/>
            <person name="Evtushenko L."/>
        </authorList>
    </citation>
    <scope>NUCLEOTIDE SEQUENCE</scope>
    <source>
        <strain evidence="4">VKM B-1606</strain>
    </source>
</reference>
<accession>A0A9W6IUY3</accession>
<feature type="transmembrane region" description="Helical" evidence="2">
    <location>
        <begin position="70"/>
        <end position="90"/>
    </location>
</feature>
<evidence type="ECO:0000313" key="4">
    <source>
        <dbReference type="EMBL" id="GLK55760.1"/>
    </source>
</evidence>
<reference evidence="5 6" key="2">
    <citation type="submission" date="2021-01" db="EMBL/GenBank/DDBJ databases">
        <title>Genomic Encyclopedia of Type Strains, Phase IV (KMG-IV): sequencing the most valuable type-strain genomes for metagenomic binning, comparative biology and taxonomic classification.</title>
        <authorList>
            <person name="Goeker M."/>
        </authorList>
    </citation>
    <scope>NUCLEOTIDE SEQUENCE [LARGE SCALE GENOMIC DNA]</scope>
    <source>
        <strain evidence="5 6">DSM 6130</strain>
    </source>
</reference>
<gene>
    <name evidence="4" type="ORF">GCM10008170_17790</name>
    <name evidence="5" type="ORF">JOD31_000679</name>
</gene>
<dbReference type="AlphaFoldDB" id="A0A9W6IUY3"/>
<evidence type="ECO:0000313" key="5">
    <source>
        <dbReference type="EMBL" id="MBM7850467.1"/>
    </source>
</evidence>
<keyword evidence="2" id="KW-0472">Membrane</keyword>
<evidence type="ECO:0000313" key="7">
    <source>
        <dbReference type="Proteomes" id="UP001143400"/>
    </source>
</evidence>
<name>A0A9W6IUY3_9HYPH</name>
<dbReference type="InterPro" id="IPR025588">
    <property type="entry name" value="YcxB-like_C"/>
</dbReference>
<keyword evidence="2" id="KW-0812">Transmembrane</keyword>
<protein>
    <recommendedName>
        <fullName evidence="3">YcxB-like C-terminal domain-containing protein</fullName>
    </recommendedName>
</protein>
<dbReference type="Pfam" id="PF14317">
    <property type="entry name" value="YcxB"/>
    <property type="match status" value="1"/>
</dbReference>
<reference evidence="4" key="1">
    <citation type="journal article" date="2014" name="Int. J. Syst. Evol. Microbiol.">
        <title>Complete genome sequence of Corynebacterium casei LMG S-19264T (=DSM 44701T), isolated from a smear-ripened cheese.</title>
        <authorList>
            <consortium name="US DOE Joint Genome Institute (JGI-PGF)"/>
            <person name="Walter F."/>
            <person name="Albersmeier A."/>
            <person name="Kalinowski J."/>
            <person name="Ruckert C."/>
        </authorList>
    </citation>
    <scope>NUCLEOTIDE SEQUENCE</scope>
    <source>
        <strain evidence="4">VKM B-1606</strain>
    </source>
</reference>
<organism evidence="4 7">
    <name type="scientific">Methylopila capsulata</name>
    <dbReference type="NCBI Taxonomy" id="61654"/>
    <lineage>
        <taxon>Bacteria</taxon>
        <taxon>Pseudomonadati</taxon>
        <taxon>Pseudomonadota</taxon>
        <taxon>Alphaproteobacteria</taxon>
        <taxon>Hyphomicrobiales</taxon>
        <taxon>Methylopilaceae</taxon>
        <taxon>Methylopila</taxon>
    </lineage>
</organism>
<evidence type="ECO:0000256" key="1">
    <source>
        <dbReference type="SAM" id="MobiDB-lite"/>
    </source>
</evidence>
<feature type="compositionally biased region" description="Basic residues" evidence="1">
    <location>
        <begin position="177"/>
        <end position="189"/>
    </location>
</feature>
<keyword evidence="6" id="KW-1185">Reference proteome</keyword>
<dbReference type="EMBL" id="BSFF01000002">
    <property type="protein sequence ID" value="GLK55760.1"/>
    <property type="molecule type" value="Genomic_DNA"/>
</dbReference>
<dbReference type="Proteomes" id="UP000758856">
    <property type="component" value="Unassembled WGS sequence"/>
</dbReference>
<comment type="caution">
    <text evidence="4">The sequence shown here is derived from an EMBL/GenBank/DDBJ whole genome shotgun (WGS) entry which is preliminary data.</text>
</comment>
<sequence length="189" mass="21356">MTTSIRMRLTEQDLTAAMRVHFMNAIRRPSPWLFWSIVVLAFFSLMGLILPPDPDASGAWFSVRRLPLLLLAVVVGAQILAYFVTIPLAARRTFAQQKNLGGENEMSWDATRIVSRGPHGVSDFAWGDYCAWLERDGMVLLYQSDQLFQIAPARAFPSEAERREMIERLQEPGVPRARTRAKRAPAKPA</sequence>
<keyword evidence="2" id="KW-1133">Transmembrane helix</keyword>
<dbReference type="Proteomes" id="UP001143400">
    <property type="component" value="Unassembled WGS sequence"/>
</dbReference>
<proteinExistence type="predicted"/>
<evidence type="ECO:0000313" key="6">
    <source>
        <dbReference type="Proteomes" id="UP000758856"/>
    </source>
</evidence>
<evidence type="ECO:0000256" key="2">
    <source>
        <dbReference type="SAM" id="Phobius"/>
    </source>
</evidence>
<feature type="region of interest" description="Disordered" evidence="1">
    <location>
        <begin position="167"/>
        <end position="189"/>
    </location>
</feature>
<feature type="domain" description="YcxB-like C-terminal" evidence="3">
    <location>
        <begin position="108"/>
        <end position="166"/>
    </location>
</feature>
<feature type="transmembrane region" description="Helical" evidence="2">
    <location>
        <begin position="32"/>
        <end position="50"/>
    </location>
</feature>